<keyword evidence="4" id="KW-1185">Reference proteome</keyword>
<feature type="region of interest" description="Disordered" evidence="2">
    <location>
        <begin position="424"/>
        <end position="443"/>
    </location>
</feature>
<feature type="compositionally biased region" description="Polar residues" evidence="2">
    <location>
        <begin position="547"/>
        <end position="560"/>
    </location>
</feature>
<dbReference type="Proteomes" id="UP000054166">
    <property type="component" value="Unassembled WGS sequence"/>
</dbReference>
<dbReference type="InParanoid" id="A0A0C3EU72"/>
<evidence type="ECO:0000313" key="3">
    <source>
        <dbReference type="EMBL" id="KIM71386.1"/>
    </source>
</evidence>
<gene>
    <name evidence="3" type="ORF">PILCRDRAFT_755675</name>
</gene>
<evidence type="ECO:0000256" key="1">
    <source>
        <dbReference type="SAM" id="Coils"/>
    </source>
</evidence>
<keyword evidence="1" id="KW-0175">Coiled coil</keyword>
<organism evidence="3 4">
    <name type="scientific">Piloderma croceum (strain F 1598)</name>
    <dbReference type="NCBI Taxonomy" id="765440"/>
    <lineage>
        <taxon>Eukaryota</taxon>
        <taxon>Fungi</taxon>
        <taxon>Dikarya</taxon>
        <taxon>Basidiomycota</taxon>
        <taxon>Agaricomycotina</taxon>
        <taxon>Agaricomycetes</taxon>
        <taxon>Agaricomycetidae</taxon>
        <taxon>Atheliales</taxon>
        <taxon>Atheliaceae</taxon>
        <taxon>Piloderma</taxon>
    </lineage>
</organism>
<proteinExistence type="predicted"/>
<feature type="compositionally biased region" description="Pro residues" evidence="2">
    <location>
        <begin position="427"/>
        <end position="441"/>
    </location>
</feature>
<feature type="region of interest" description="Disordered" evidence="2">
    <location>
        <begin position="482"/>
        <end position="591"/>
    </location>
</feature>
<feature type="compositionally biased region" description="Low complexity" evidence="2">
    <location>
        <begin position="522"/>
        <end position="546"/>
    </location>
</feature>
<feature type="compositionally biased region" description="Basic and acidic residues" evidence="2">
    <location>
        <begin position="260"/>
        <end position="275"/>
    </location>
</feature>
<dbReference type="EMBL" id="KN833334">
    <property type="protein sequence ID" value="KIM71386.1"/>
    <property type="molecule type" value="Genomic_DNA"/>
</dbReference>
<dbReference type="HOGENOM" id="CLU_433528_0_0_1"/>
<accession>A0A0C3EU72</accession>
<feature type="compositionally biased region" description="Low complexity" evidence="2">
    <location>
        <begin position="171"/>
        <end position="201"/>
    </location>
</feature>
<reference evidence="4" key="2">
    <citation type="submission" date="2015-01" db="EMBL/GenBank/DDBJ databases">
        <title>Evolutionary Origins and Diversification of the Mycorrhizal Mutualists.</title>
        <authorList>
            <consortium name="DOE Joint Genome Institute"/>
            <consortium name="Mycorrhizal Genomics Consortium"/>
            <person name="Kohler A."/>
            <person name="Kuo A."/>
            <person name="Nagy L.G."/>
            <person name="Floudas D."/>
            <person name="Copeland A."/>
            <person name="Barry K.W."/>
            <person name="Cichocki N."/>
            <person name="Veneault-Fourrey C."/>
            <person name="LaButti K."/>
            <person name="Lindquist E.A."/>
            <person name="Lipzen A."/>
            <person name="Lundell T."/>
            <person name="Morin E."/>
            <person name="Murat C."/>
            <person name="Riley R."/>
            <person name="Ohm R."/>
            <person name="Sun H."/>
            <person name="Tunlid A."/>
            <person name="Henrissat B."/>
            <person name="Grigoriev I.V."/>
            <person name="Hibbett D.S."/>
            <person name="Martin F."/>
        </authorList>
    </citation>
    <scope>NUCLEOTIDE SEQUENCE [LARGE SCALE GENOMIC DNA]</scope>
    <source>
        <strain evidence="4">F 1598</strain>
    </source>
</reference>
<sequence>MAPRILSEFMDTTHKYIAPPLRIDIKKVKSKRIFVHRPVIKVAPDANLATESPVMILKPFFLVGDLEINNTSSTANRTLIKPKKSAKAKVIGFLTRQSKTQELTYDRRSTSTPLTKSTPAFAAPKPALRTARIYPVDLVAARRRADEAWAKAEKHSNVYDVQALFDSAEIGTSRTPSPLSSSSGFYTSTSSSSMSWRGRSGIPSPVGIPSLSPRSYTPTRRSLYPFSRPSSLIPSPALSSILANEESNILSDPRVAFSENRPEVEASDAGRDSAKQDNKLNIDVAVDATDLKIKYDLLNEQNAPAEELSRATETIQELMALVQRQAEALEVQKAEIRDQQQTLTMLADQMLELEKRPIRSAKNSSLATFPPAVYDTKAIIKTIVNEIAANTASTVCPPAAKYLDKDDLKDLIKQAAMELFASVPATPSLPPSPPPPPPVPSPRVSKAIKYPVIAKKSMIPRAGAQADPKFLEELTATIKSFNENSSSSIPGSRKTSPARSNASSCCSSPRGLNRIPLRHRTGSPSNSSNRSSSLSSGLSSAAASPAWNRSSLRPSCSPILTPTDDPARKFTMKSSAVPQLSSSPTKKRNAVNWGHRVNATIPVLSGSPRDKRLAAELASIKARGLVAGKFT</sequence>
<feature type="region of interest" description="Disordered" evidence="2">
    <location>
        <begin position="171"/>
        <end position="215"/>
    </location>
</feature>
<reference evidence="3 4" key="1">
    <citation type="submission" date="2014-04" db="EMBL/GenBank/DDBJ databases">
        <authorList>
            <consortium name="DOE Joint Genome Institute"/>
            <person name="Kuo A."/>
            <person name="Tarkka M."/>
            <person name="Buscot F."/>
            <person name="Kohler A."/>
            <person name="Nagy L.G."/>
            <person name="Floudas D."/>
            <person name="Copeland A."/>
            <person name="Barry K.W."/>
            <person name="Cichocki N."/>
            <person name="Veneault-Fourrey C."/>
            <person name="LaButti K."/>
            <person name="Lindquist E.A."/>
            <person name="Lipzen A."/>
            <person name="Lundell T."/>
            <person name="Morin E."/>
            <person name="Murat C."/>
            <person name="Sun H."/>
            <person name="Tunlid A."/>
            <person name="Henrissat B."/>
            <person name="Grigoriev I.V."/>
            <person name="Hibbett D.S."/>
            <person name="Martin F."/>
            <person name="Nordberg H.P."/>
            <person name="Cantor M.N."/>
            <person name="Hua S.X."/>
        </authorList>
    </citation>
    <scope>NUCLEOTIDE SEQUENCE [LARGE SCALE GENOMIC DNA]</scope>
    <source>
        <strain evidence="3 4">F 1598</strain>
    </source>
</reference>
<feature type="coiled-coil region" evidence="1">
    <location>
        <begin position="308"/>
        <end position="356"/>
    </location>
</feature>
<feature type="compositionally biased region" description="Polar residues" evidence="2">
    <location>
        <begin position="572"/>
        <end position="584"/>
    </location>
</feature>
<evidence type="ECO:0000256" key="2">
    <source>
        <dbReference type="SAM" id="MobiDB-lite"/>
    </source>
</evidence>
<dbReference type="AlphaFoldDB" id="A0A0C3EU72"/>
<name>A0A0C3EU72_PILCF</name>
<feature type="compositionally biased region" description="Polar residues" evidence="2">
    <location>
        <begin position="482"/>
        <end position="507"/>
    </location>
</feature>
<evidence type="ECO:0000313" key="4">
    <source>
        <dbReference type="Proteomes" id="UP000054166"/>
    </source>
</evidence>
<protein>
    <submittedName>
        <fullName evidence="3">Uncharacterized protein</fullName>
    </submittedName>
</protein>
<feature type="region of interest" description="Disordered" evidence="2">
    <location>
        <begin position="253"/>
        <end position="275"/>
    </location>
</feature>